<evidence type="ECO:0000313" key="1">
    <source>
        <dbReference type="EnsemblPlants" id="EMT00462"/>
    </source>
</evidence>
<accession>R7W1G1</accession>
<name>R7W1G1_AEGTA</name>
<dbReference type="EnsemblPlants" id="EMT00462">
    <property type="protein sequence ID" value="EMT00462"/>
    <property type="gene ID" value="F775_24425"/>
</dbReference>
<sequence length="190" mass="20785">MAPAALEMRAAQRKRSSSSSRSLRVAHTPPPLALVSVRLLMFTALEGEDKNITDILAVRGSRCLRPELGLLAGDLAITSLSAGMDIWIEWYPPEIYTDVSTSPPEVLDHRPVAVEVAMKLVPNKDKFVEVARGTGGASLAWQVLLRFDGFQQGSDIHALHQGCSAFFMGSAFAIKMHDALTNRNIRTTDR</sequence>
<reference evidence="1" key="1">
    <citation type="submission" date="2015-06" db="UniProtKB">
        <authorList>
            <consortium name="EnsemblPlants"/>
        </authorList>
    </citation>
    <scope>IDENTIFICATION</scope>
</reference>
<dbReference type="ExpressionAtlas" id="R7W1G1">
    <property type="expression patterns" value="baseline"/>
</dbReference>
<proteinExistence type="predicted"/>
<organism evidence="1">
    <name type="scientific">Aegilops tauschii</name>
    <name type="common">Tausch's goatgrass</name>
    <name type="synonym">Aegilops squarrosa</name>
    <dbReference type="NCBI Taxonomy" id="37682"/>
    <lineage>
        <taxon>Eukaryota</taxon>
        <taxon>Viridiplantae</taxon>
        <taxon>Streptophyta</taxon>
        <taxon>Embryophyta</taxon>
        <taxon>Tracheophyta</taxon>
        <taxon>Spermatophyta</taxon>
        <taxon>Magnoliopsida</taxon>
        <taxon>Liliopsida</taxon>
        <taxon>Poales</taxon>
        <taxon>Poaceae</taxon>
        <taxon>BOP clade</taxon>
        <taxon>Pooideae</taxon>
        <taxon>Triticodae</taxon>
        <taxon>Triticeae</taxon>
        <taxon>Triticinae</taxon>
        <taxon>Aegilops</taxon>
    </lineage>
</organism>
<protein>
    <submittedName>
        <fullName evidence="1">Uncharacterized protein</fullName>
    </submittedName>
</protein>
<dbReference type="AlphaFoldDB" id="R7W1G1"/>